<keyword evidence="2 5" id="KW-0812">Transmembrane</keyword>
<gene>
    <name evidence="7" type="ORF">C7460_101518</name>
</gene>
<evidence type="ECO:0000256" key="1">
    <source>
        <dbReference type="ARBA" id="ARBA00004141"/>
    </source>
</evidence>
<proteinExistence type="predicted"/>
<keyword evidence="8" id="KW-1185">Reference proteome</keyword>
<dbReference type="InterPro" id="IPR009908">
    <property type="entry name" value="Methylamine_util_MauE"/>
</dbReference>
<feature type="transmembrane region" description="Helical" evidence="5">
    <location>
        <begin position="85"/>
        <end position="104"/>
    </location>
</feature>
<keyword evidence="4 5" id="KW-0472">Membrane</keyword>
<dbReference type="EMBL" id="QREG01000001">
    <property type="protein sequence ID" value="REE05999.1"/>
    <property type="molecule type" value="Genomic_DNA"/>
</dbReference>
<dbReference type="AlphaFoldDB" id="A0A3D9LIZ5"/>
<feature type="transmembrane region" description="Helical" evidence="5">
    <location>
        <begin position="124"/>
        <end position="141"/>
    </location>
</feature>
<reference evidence="7 8" key="1">
    <citation type="submission" date="2018-07" db="EMBL/GenBank/DDBJ databases">
        <title>Genomic Encyclopedia of Type Strains, Phase IV (KMG-IV): sequencing the most valuable type-strain genomes for metagenomic binning, comparative biology and taxonomic classification.</title>
        <authorList>
            <person name="Goeker M."/>
        </authorList>
    </citation>
    <scope>NUCLEOTIDE SEQUENCE [LARGE SCALE GENOMIC DNA]</scope>
    <source>
        <strain evidence="7 8">DSM 4134</strain>
    </source>
</reference>
<dbReference type="GO" id="GO:0030416">
    <property type="term" value="P:methylamine metabolic process"/>
    <property type="evidence" value="ECO:0007669"/>
    <property type="project" value="InterPro"/>
</dbReference>
<organism evidence="7 8">
    <name type="scientific">Marinoscillum furvescens DSM 4134</name>
    <dbReference type="NCBI Taxonomy" id="1122208"/>
    <lineage>
        <taxon>Bacteria</taxon>
        <taxon>Pseudomonadati</taxon>
        <taxon>Bacteroidota</taxon>
        <taxon>Cytophagia</taxon>
        <taxon>Cytophagales</taxon>
        <taxon>Reichenbachiellaceae</taxon>
        <taxon>Marinoscillum</taxon>
    </lineage>
</organism>
<feature type="domain" description="Methylamine utilisation protein MauE" evidence="6">
    <location>
        <begin position="1"/>
        <end position="138"/>
    </location>
</feature>
<dbReference type="RefSeq" id="WP_115866488.1">
    <property type="nucleotide sequence ID" value="NZ_QREG01000001.1"/>
</dbReference>
<evidence type="ECO:0000256" key="3">
    <source>
        <dbReference type="ARBA" id="ARBA00022989"/>
    </source>
</evidence>
<dbReference type="OrthoDB" id="9809429at2"/>
<evidence type="ECO:0000256" key="4">
    <source>
        <dbReference type="ARBA" id="ARBA00023136"/>
    </source>
</evidence>
<dbReference type="Proteomes" id="UP000256779">
    <property type="component" value="Unassembled WGS sequence"/>
</dbReference>
<dbReference type="GO" id="GO:0016020">
    <property type="term" value="C:membrane"/>
    <property type="evidence" value="ECO:0007669"/>
    <property type="project" value="UniProtKB-SubCell"/>
</dbReference>
<protein>
    <submittedName>
        <fullName evidence="7">Putative membrane protein YphA (DoxX/SURF4 family)</fullName>
    </submittedName>
</protein>
<evidence type="ECO:0000313" key="8">
    <source>
        <dbReference type="Proteomes" id="UP000256779"/>
    </source>
</evidence>
<feature type="transmembrane region" description="Helical" evidence="5">
    <location>
        <begin position="153"/>
        <end position="173"/>
    </location>
</feature>
<feature type="transmembrane region" description="Helical" evidence="5">
    <location>
        <begin position="7"/>
        <end position="24"/>
    </location>
</feature>
<keyword evidence="3 5" id="KW-1133">Transmembrane helix</keyword>
<evidence type="ECO:0000256" key="2">
    <source>
        <dbReference type="ARBA" id="ARBA00022692"/>
    </source>
</evidence>
<accession>A0A3D9LIZ5</accession>
<name>A0A3D9LIZ5_MARFU</name>
<evidence type="ECO:0000256" key="5">
    <source>
        <dbReference type="SAM" id="Phobius"/>
    </source>
</evidence>
<comment type="subcellular location">
    <subcellularLocation>
        <location evidence="1">Membrane</location>
        <topology evidence="1">Multi-pass membrane protein</topology>
    </subcellularLocation>
</comment>
<feature type="transmembrane region" description="Helical" evidence="5">
    <location>
        <begin position="51"/>
        <end position="78"/>
    </location>
</feature>
<comment type="caution">
    <text evidence="7">The sequence shown here is derived from an EMBL/GenBank/DDBJ whole genome shotgun (WGS) entry which is preliminary data.</text>
</comment>
<evidence type="ECO:0000259" key="6">
    <source>
        <dbReference type="Pfam" id="PF07291"/>
    </source>
</evidence>
<evidence type="ECO:0000313" key="7">
    <source>
        <dbReference type="EMBL" id="REE05999.1"/>
    </source>
</evidence>
<dbReference type="Pfam" id="PF07291">
    <property type="entry name" value="MauE"/>
    <property type="match status" value="1"/>
</dbReference>
<dbReference type="NCBIfam" id="NF045576">
    <property type="entry name" value="BT_3928_fam"/>
    <property type="match status" value="1"/>
</dbReference>
<sequence>MRIFYELARYLVGGLFIFSGIIKINDPAGTAIKLKEYFEVFAYDFAPFFEWFIPASLFLAILLSVLEVVLGIALIIGFKMPRTAWALLLMIVFFTFLTFYSAYFNKVTDCGCFGDAIKLTPWESFYKDIILLILIIGIFINRHQYGSWFSEKFGYVKIIGSTIVFTLLANYAVRHLPFIDFRAYAVGNHLPSLMEPSEELKYEYIMEKDGKEYTFEQYPSDKTYEFKSMNLVNPEAQPKITDLSIWNDDGDFTDQLMQGNKLLIIIYNADKASKNNIEDITALVNNVKTAEPWVLTASGYEQYERFRHEVQLAAPYFYADATVLKTMVRSNPGVILLSNGTVRGKWHHNDTPEVSEINQLLY</sequence>